<dbReference type="InterPro" id="IPR000868">
    <property type="entry name" value="Isochorismatase-like_dom"/>
</dbReference>
<protein>
    <submittedName>
        <fullName evidence="3">Isochorismatase</fullName>
    </submittedName>
</protein>
<dbReference type="PANTHER" id="PTHR43540:SF6">
    <property type="entry name" value="ISOCHORISMATASE-LIKE DOMAIN-CONTAINING PROTEIN"/>
    <property type="match status" value="1"/>
</dbReference>
<name>A0A4Y3KIR9_9CELL</name>
<keyword evidence="1" id="KW-0378">Hydrolase</keyword>
<proteinExistence type="predicted"/>
<reference evidence="3 4" key="1">
    <citation type="submission" date="2019-06" db="EMBL/GenBank/DDBJ databases">
        <title>Whole genome shotgun sequence of Cellulomonas gelida NBRC 3748.</title>
        <authorList>
            <person name="Hosoyama A."/>
            <person name="Uohara A."/>
            <person name="Ohji S."/>
            <person name="Ichikawa N."/>
        </authorList>
    </citation>
    <scope>NUCLEOTIDE SEQUENCE [LARGE SCALE GENOMIC DNA]</scope>
    <source>
        <strain evidence="3 4">NBRC 3748</strain>
    </source>
</reference>
<dbReference type="InterPro" id="IPR050272">
    <property type="entry name" value="Isochorismatase-like_hydrls"/>
</dbReference>
<dbReference type="SUPFAM" id="SSF52499">
    <property type="entry name" value="Isochorismatase-like hydrolases"/>
    <property type="match status" value="1"/>
</dbReference>
<gene>
    <name evidence="3" type="ORF">CGE01nite_02260</name>
</gene>
<dbReference type="RefSeq" id="WP_141368456.1">
    <property type="nucleotide sequence ID" value="NZ_BJLQ01000002.1"/>
</dbReference>
<evidence type="ECO:0000313" key="3">
    <source>
        <dbReference type="EMBL" id="GEA82975.1"/>
    </source>
</evidence>
<dbReference type="AlphaFoldDB" id="A0A4Y3KIR9"/>
<dbReference type="Gene3D" id="3.40.50.850">
    <property type="entry name" value="Isochorismatase-like"/>
    <property type="match status" value="1"/>
</dbReference>
<dbReference type="Pfam" id="PF00857">
    <property type="entry name" value="Isochorismatase"/>
    <property type="match status" value="1"/>
</dbReference>
<feature type="domain" description="Isochorismatase-like" evidence="2">
    <location>
        <begin position="10"/>
        <end position="142"/>
    </location>
</feature>
<dbReference type="Proteomes" id="UP000320461">
    <property type="component" value="Unassembled WGS sequence"/>
</dbReference>
<evidence type="ECO:0000313" key="4">
    <source>
        <dbReference type="Proteomes" id="UP000320461"/>
    </source>
</evidence>
<sequence>MTTLQGRAATALLVIDMQNGVASGLHARDEVVATIDGLVTRARAQGTPVVWVRHQSDELPEGSDVWQLIPELTPAPDEVIVDKRYGDSFEDTPLEAELAARKVGRLVVSGAQTDACVRATLHGGFVRGYDVTLVSDAHSTEDLTAWGAPPPDLVVSHANLYWQFQDGPGRTATVESSDEVDLTSA</sequence>
<dbReference type="CDD" id="cd01014">
    <property type="entry name" value="nicotinamidase_related"/>
    <property type="match status" value="1"/>
</dbReference>
<dbReference type="PANTHER" id="PTHR43540">
    <property type="entry name" value="PEROXYUREIDOACRYLATE/UREIDOACRYLATE AMIDOHYDROLASE-RELATED"/>
    <property type="match status" value="1"/>
</dbReference>
<evidence type="ECO:0000256" key="1">
    <source>
        <dbReference type="ARBA" id="ARBA00022801"/>
    </source>
</evidence>
<dbReference type="InterPro" id="IPR036380">
    <property type="entry name" value="Isochorismatase-like_sf"/>
</dbReference>
<accession>A0A4Y3KIR9</accession>
<keyword evidence="4" id="KW-1185">Reference proteome</keyword>
<comment type="caution">
    <text evidence="3">The sequence shown here is derived from an EMBL/GenBank/DDBJ whole genome shotgun (WGS) entry which is preliminary data.</text>
</comment>
<dbReference type="EMBL" id="BJLQ01000002">
    <property type="protein sequence ID" value="GEA82975.1"/>
    <property type="molecule type" value="Genomic_DNA"/>
</dbReference>
<organism evidence="3 4">
    <name type="scientific">Cellulomonas gelida</name>
    <dbReference type="NCBI Taxonomy" id="1712"/>
    <lineage>
        <taxon>Bacteria</taxon>
        <taxon>Bacillati</taxon>
        <taxon>Actinomycetota</taxon>
        <taxon>Actinomycetes</taxon>
        <taxon>Micrococcales</taxon>
        <taxon>Cellulomonadaceae</taxon>
        <taxon>Cellulomonas</taxon>
    </lineage>
</organism>
<dbReference type="OrthoDB" id="3174612at2"/>
<evidence type="ECO:0000259" key="2">
    <source>
        <dbReference type="Pfam" id="PF00857"/>
    </source>
</evidence>
<dbReference type="GO" id="GO:0016787">
    <property type="term" value="F:hydrolase activity"/>
    <property type="evidence" value="ECO:0007669"/>
    <property type="project" value="UniProtKB-KW"/>
</dbReference>